<dbReference type="GeneID" id="94298893"/>
<protein>
    <recommendedName>
        <fullName evidence="4">Transmembrane protein</fullName>
    </recommendedName>
</protein>
<dbReference type="Proteomes" id="UP000018208">
    <property type="component" value="Unassembled WGS sequence"/>
</dbReference>
<dbReference type="KEGG" id="ssao:94298893"/>
<dbReference type="EMBL" id="AUWU02000005">
    <property type="protein sequence ID" value="KAH0572757.1"/>
    <property type="molecule type" value="Genomic_DNA"/>
</dbReference>
<evidence type="ECO:0000256" key="1">
    <source>
        <dbReference type="SAM" id="Phobius"/>
    </source>
</evidence>
<comment type="caution">
    <text evidence="2">The sequence shown here is derived from an EMBL/GenBank/DDBJ whole genome shotgun (WGS) entry which is preliminary data.</text>
</comment>
<feature type="transmembrane region" description="Helical" evidence="1">
    <location>
        <begin position="344"/>
        <end position="373"/>
    </location>
</feature>
<evidence type="ECO:0008006" key="4">
    <source>
        <dbReference type="Google" id="ProtNLM"/>
    </source>
</evidence>
<keyword evidence="3" id="KW-1185">Reference proteome</keyword>
<gene>
    <name evidence="2" type="ORF">SS50377_24870</name>
</gene>
<sequence length="502" mass="56830">MQIAVITSIYSFETNKENILTSSINETLSEPLKSVSSGILDLNNNTVFTQSDINAKNLGFFTYCEDLTIQNGIFRIQLQNSKAFSTFVYCANAKKLILKNIIVIYIGRTNAASLSLTQICQECQLTFVQIGGNIFAENQFSLLSAEVFNGNITKLYISLQSDANYFLGLSQTGNINIYQLAMQNTVQSKNQINLLGQIVGNIKESYIQTIILSQVNVVIGTQGLDFVNIRISTQLQFQLLQLPTYKSVLTGLISNTNIQNNQQFLILNDQQLKQQQNYHDFDLILYQFYDNNFPRFKDFILINDIVKVNSNKCDTKCICIVLSSKELLNNILILKEESLCKETLSIGIISGITFLVVFILIIIILIIVFIIAYKKKPQRIEIYKCEHQQETEISVNKDQSTVLRKNSTFAQIPNNKTTIIEQQDVANKLRSVQSREYISSVDYPREIQVNLVSLQTMKMAKNTGFTGSSSDGEEIVTHLPGNTIIMDRQLQRIECNSDHEDV</sequence>
<organism evidence="2 3">
    <name type="scientific">Spironucleus salmonicida</name>
    <dbReference type="NCBI Taxonomy" id="348837"/>
    <lineage>
        <taxon>Eukaryota</taxon>
        <taxon>Metamonada</taxon>
        <taxon>Diplomonadida</taxon>
        <taxon>Hexamitidae</taxon>
        <taxon>Hexamitinae</taxon>
        <taxon>Spironucleus</taxon>
    </lineage>
</organism>
<keyword evidence="1" id="KW-0812">Transmembrane</keyword>
<evidence type="ECO:0000313" key="3">
    <source>
        <dbReference type="Proteomes" id="UP000018208"/>
    </source>
</evidence>
<dbReference type="AlphaFoldDB" id="A0A9P8LRK1"/>
<dbReference type="RefSeq" id="XP_067763530.1">
    <property type="nucleotide sequence ID" value="XM_067908709.1"/>
</dbReference>
<reference evidence="2 3" key="1">
    <citation type="journal article" date="2014" name="PLoS Genet.">
        <title>The Genome of Spironucleus salmonicida Highlights a Fish Pathogen Adapted to Fluctuating Environments.</title>
        <authorList>
            <person name="Xu F."/>
            <person name="Jerlstrom-Hultqvist J."/>
            <person name="Einarsson E."/>
            <person name="Astvaldsson A."/>
            <person name="Svard S.G."/>
            <person name="Andersson J.O."/>
        </authorList>
    </citation>
    <scope>NUCLEOTIDE SEQUENCE [LARGE SCALE GENOMIC DNA]</scope>
    <source>
        <strain evidence="2 3">ATCC 50377</strain>
    </source>
</reference>
<evidence type="ECO:0000313" key="2">
    <source>
        <dbReference type="EMBL" id="KAH0572757.1"/>
    </source>
</evidence>
<proteinExistence type="predicted"/>
<keyword evidence="1" id="KW-0472">Membrane</keyword>
<accession>A0A9P8LRK1</accession>
<name>A0A9P8LRK1_9EUKA</name>
<keyword evidence="1" id="KW-1133">Transmembrane helix</keyword>